<dbReference type="InterPro" id="IPR000291">
    <property type="entry name" value="D-Ala_lig_Van_CS"/>
</dbReference>
<dbReference type="Pfam" id="PF07478">
    <property type="entry name" value="Dala_Dala_lig_C"/>
    <property type="match status" value="1"/>
</dbReference>
<comment type="function">
    <text evidence="10">Cell wall formation.</text>
</comment>
<comment type="similarity">
    <text evidence="2 10">Belongs to the D-alanine--D-alanine ligase family.</text>
</comment>
<dbReference type="InterPro" id="IPR011761">
    <property type="entry name" value="ATP-grasp"/>
</dbReference>
<comment type="catalytic activity">
    <reaction evidence="10">
        <text>2 D-alanine + ATP = D-alanyl-D-alanine + ADP + phosphate + H(+)</text>
        <dbReference type="Rhea" id="RHEA:11224"/>
        <dbReference type="ChEBI" id="CHEBI:15378"/>
        <dbReference type="ChEBI" id="CHEBI:30616"/>
        <dbReference type="ChEBI" id="CHEBI:43474"/>
        <dbReference type="ChEBI" id="CHEBI:57416"/>
        <dbReference type="ChEBI" id="CHEBI:57822"/>
        <dbReference type="ChEBI" id="CHEBI:456216"/>
        <dbReference type="EC" id="6.3.2.4"/>
    </reaction>
</comment>
<feature type="binding site" evidence="12">
    <location>
        <position position="325"/>
    </location>
    <ligand>
        <name>Mg(2+)</name>
        <dbReference type="ChEBI" id="CHEBI:18420"/>
        <label>2</label>
    </ligand>
</feature>
<dbReference type="GO" id="GO:0046872">
    <property type="term" value="F:metal ion binding"/>
    <property type="evidence" value="ECO:0007669"/>
    <property type="project" value="UniProtKB-KW"/>
</dbReference>
<dbReference type="GO" id="GO:0005737">
    <property type="term" value="C:cytoplasm"/>
    <property type="evidence" value="ECO:0007669"/>
    <property type="project" value="UniProtKB-SubCell"/>
</dbReference>
<dbReference type="SUPFAM" id="SSF52440">
    <property type="entry name" value="PreATP-grasp domain"/>
    <property type="match status" value="1"/>
</dbReference>
<dbReference type="Gene3D" id="3.30.1490.20">
    <property type="entry name" value="ATP-grasp fold, A domain"/>
    <property type="match status" value="1"/>
</dbReference>
<dbReference type="AlphaFoldDB" id="A0A1F5SMP0"/>
<keyword evidence="8 10" id="KW-0573">Peptidoglycan synthesis</keyword>
<feature type="active site" evidence="11">
    <location>
        <position position="334"/>
    </location>
</feature>
<dbReference type="PROSITE" id="PS50975">
    <property type="entry name" value="ATP_GRASP"/>
    <property type="match status" value="1"/>
</dbReference>
<accession>A0A1F5SMP0</accession>
<dbReference type="GO" id="GO:0071555">
    <property type="term" value="P:cell wall organization"/>
    <property type="evidence" value="ECO:0007669"/>
    <property type="project" value="UniProtKB-KW"/>
</dbReference>
<dbReference type="InterPro" id="IPR013815">
    <property type="entry name" value="ATP_grasp_subdomain_1"/>
</dbReference>
<dbReference type="EMBL" id="MFGB01000005">
    <property type="protein sequence ID" value="OGF27968.1"/>
    <property type="molecule type" value="Genomic_DNA"/>
</dbReference>
<dbReference type="InterPro" id="IPR011095">
    <property type="entry name" value="Dala_Dala_lig_C"/>
</dbReference>
<dbReference type="PROSITE" id="PS00844">
    <property type="entry name" value="DALA_DALA_LIGASE_2"/>
    <property type="match status" value="1"/>
</dbReference>
<evidence type="ECO:0000256" key="8">
    <source>
        <dbReference type="ARBA" id="ARBA00022984"/>
    </source>
</evidence>
<dbReference type="InterPro" id="IPR011127">
    <property type="entry name" value="Dala_Dala_lig_N"/>
</dbReference>
<dbReference type="NCBIfam" id="TIGR01205">
    <property type="entry name" value="D_ala_D_alaTIGR"/>
    <property type="match status" value="1"/>
</dbReference>
<dbReference type="HAMAP" id="MF_00047">
    <property type="entry name" value="Dala_Dala_lig"/>
    <property type="match status" value="1"/>
</dbReference>
<dbReference type="PROSITE" id="PS00843">
    <property type="entry name" value="DALA_DALA_LIGASE_1"/>
    <property type="match status" value="1"/>
</dbReference>
<dbReference type="Gene3D" id="3.40.50.20">
    <property type="match status" value="1"/>
</dbReference>
<feature type="active site" evidence="11">
    <location>
        <position position="198"/>
    </location>
</feature>
<feature type="binding site" evidence="12">
    <location>
        <position position="323"/>
    </location>
    <ligand>
        <name>Mg(2+)</name>
        <dbReference type="ChEBI" id="CHEBI:18420"/>
        <label>2</label>
    </ligand>
</feature>
<dbReference type="EC" id="6.3.2.4" evidence="10"/>
<comment type="cofactor">
    <cofactor evidence="12">
        <name>Mg(2+)</name>
        <dbReference type="ChEBI" id="CHEBI:18420"/>
    </cofactor>
    <cofactor evidence="12">
        <name>Mn(2+)</name>
        <dbReference type="ChEBI" id="CHEBI:29035"/>
    </cofactor>
    <text evidence="12">Binds 2 magnesium or manganese ions per subunit.</text>
</comment>
<dbReference type="Pfam" id="PF01820">
    <property type="entry name" value="Dala_Dala_lig_N"/>
    <property type="match status" value="1"/>
</dbReference>
<comment type="pathway">
    <text evidence="10">Cell wall biogenesis; peptidoglycan biosynthesis.</text>
</comment>
<feature type="binding site" evidence="12">
    <location>
        <position position="323"/>
    </location>
    <ligand>
        <name>Mg(2+)</name>
        <dbReference type="ChEBI" id="CHEBI:18420"/>
        <label>1</label>
    </ligand>
</feature>
<dbReference type="InterPro" id="IPR016185">
    <property type="entry name" value="PreATP-grasp_dom_sf"/>
</dbReference>
<evidence type="ECO:0000256" key="13">
    <source>
        <dbReference type="PROSITE-ProRule" id="PRU00409"/>
    </source>
</evidence>
<evidence type="ECO:0000256" key="3">
    <source>
        <dbReference type="ARBA" id="ARBA00022490"/>
    </source>
</evidence>
<dbReference type="PIRSF" id="PIRSF039102">
    <property type="entry name" value="Ddl/VanB"/>
    <property type="match status" value="1"/>
</dbReference>
<dbReference type="GO" id="GO:0008360">
    <property type="term" value="P:regulation of cell shape"/>
    <property type="evidence" value="ECO:0007669"/>
    <property type="project" value="UniProtKB-KW"/>
</dbReference>
<dbReference type="GO" id="GO:0005524">
    <property type="term" value="F:ATP binding"/>
    <property type="evidence" value="ECO:0007669"/>
    <property type="project" value="UniProtKB-UniRule"/>
</dbReference>
<evidence type="ECO:0000256" key="1">
    <source>
        <dbReference type="ARBA" id="ARBA00004496"/>
    </source>
</evidence>
<proteinExistence type="inferred from homology"/>
<evidence type="ECO:0000256" key="5">
    <source>
        <dbReference type="ARBA" id="ARBA00022741"/>
    </source>
</evidence>
<dbReference type="PANTHER" id="PTHR23132:SF23">
    <property type="entry name" value="D-ALANINE--D-ALANINE LIGASE B"/>
    <property type="match status" value="1"/>
</dbReference>
<evidence type="ECO:0000259" key="14">
    <source>
        <dbReference type="PROSITE" id="PS50975"/>
    </source>
</evidence>
<keyword evidence="4 10" id="KW-0436">Ligase</keyword>
<keyword evidence="5 13" id="KW-0547">Nucleotide-binding</keyword>
<evidence type="ECO:0000256" key="4">
    <source>
        <dbReference type="ARBA" id="ARBA00022598"/>
    </source>
</evidence>
<evidence type="ECO:0000256" key="12">
    <source>
        <dbReference type="PIRSR" id="PIRSR039102-3"/>
    </source>
</evidence>
<keyword evidence="7 10" id="KW-0133">Cell shape</keyword>
<keyword evidence="3 10" id="KW-0963">Cytoplasm</keyword>
<organism evidence="15 16">
    <name type="scientific">Candidatus Falkowbacteria bacterium RIFOXYA2_FULL_47_19</name>
    <dbReference type="NCBI Taxonomy" id="1797994"/>
    <lineage>
        <taxon>Bacteria</taxon>
        <taxon>Candidatus Falkowiibacteriota</taxon>
    </lineage>
</organism>
<evidence type="ECO:0000256" key="7">
    <source>
        <dbReference type="ARBA" id="ARBA00022960"/>
    </source>
</evidence>
<name>A0A1F5SMP0_9BACT</name>
<dbReference type="SUPFAM" id="SSF56059">
    <property type="entry name" value="Glutathione synthetase ATP-binding domain-like"/>
    <property type="match status" value="1"/>
</dbReference>
<dbReference type="Gene3D" id="3.30.470.20">
    <property type="entry name" value="ATP-grasp fold, B domain"/>
    <property type="match status" value="1"/>
</dbReference>
<feature type="domain" description="ATP-grasp" evidence="14">
    <location>
        <begin position="154"/>
        <end position="356"/>
    </location>
</feature>
<evidence type="ECO:0000313" key="16">
    <source>
        <dbReference type="Proteomes" id="UP000178367"/>
    </source>
</evidence>
<keyword evidence="12" id="KW-0460">Magnesium</keyword>
<evidence type="ECO:0000256" key="2">
    <source>
        <dbReference type="ARBA" id="ARBA00010871"/>
    </source>
</evidence>
<evidence type="ECO:0000256" key="10">
    <source>
        <dbReference type="HAMAP-Rule" id="MF_00047"/>
    </source>
</evidence>
<gene>
    <name evidence="10" type="primary">ddl</name>
    <name evidence="15" type="ORF">A2227_05170</name>
</gene>
<comment type="caution">
    <text evidence="15">The sequence shown here is derived from an EMBL/GenBank/DDBJ whole genome shotgun (WGS) entry which is preliminary data.</text>
</comment>
<sequence length="361" mass="38666">MANNDKSKINLAVIFGGRSSEHEVSLASAKSVLKALSGDKYNTIPVAITKKGNWLIGAKGGEYLRLHAKSAGKENAISLESSQSLVTSKNNDEKNLSGFMEGEISGGIDLVLPILHGAYGEDGRIQGMLDMLGIPYVFSGVLAHALAMNKPKAKINVKNAGVTVAAERLLYDGENYDAEKIISELSLPLVIKPAELGSSVGIAIAKDKKSLEKGIADAFRYGRTVMLEKYIAGREFTVAVMGTDTPEALPVIEIIPKISDFYDYKAKYEEGGSEHVCPADIPDNIRAKMQAYAVASFKAIGCRDLARADFIWSGEDDVIYFIELNTIPGMTATSLAPEAARAAGLDFTAFLDKLIAGAIIQ</sequence>
<keyword evidence="12" id="KW-0479">Metal-binding</keyword>
<feature type="binding site" evidence="12">
    <location>
        <position position="309"/>
    </location>
    <ligand>
        <name>Mg(2+)</name>
        <dbReference type="ChEBI" id="CHEBI:18420"/>
        <label>1</label>
    </ligand>
</feature>
<dbReference type="PANTHER" id="PTHR23132">
    <property type="entry name" value="D-ALANINE--D-ALANINE LIGASE"/>
    <property type="match status" value="1"/>
</dbReference>
<dbReference type="InterPro" id="IPR005905">
    <property type="entry name" value="D_ala_D_ala"/>
</dbReference>
<keyword evidence="6 13" id="KW-0067">ATP-binding</keyword>
<dbReference type="GO" id="GO:0008716">
    <property type="term" value="F:D-alanine-D-alanine ligase activity"/>
    <property type="evidence" value="ECO:0007669"/>
    <property type="project" value="UniProtKB-UniRule"/>
</dbReference>
<dbReference type="STRING" id="1797994.A2227_05170"/>
<keyword evidence="9 10" id="KW-0961">Cell wall biogenesis/degradation</keyword>
<comment type="subcellular location">
    <subcellularLocation>
        <location evidence="1 10">Cytoplasm</location>
    </subcellularLocation>
</comment>
<dbReference type="GO" id="GO:0009252">
    <property type="term" value="P:peptidoglycan biosynthetic process"/>
    <property type="evidence" value="ECO:0007669"/>
    <property type="project" value="UniProtKB-UniRule"/>
</dbReference>
<reference evidence="15 16" key="1">
    <citation type="journal article" date="2016" name="Nat. Commun.">
        <title>Thousands of microbial genomes shed light on interconnected biogeochemical processes in an aquifer system.</title>
        <authorList>
            <person name="Anantharaman K."/>
            <person name="Brown C.T."/>
            <person name="Hug L.A."/>
            <person name="Sharon I."/>
            <person name="Castelle C.J."/>
            <person name="Probst A.J."/>
            <person name="Thomas B.C."/>
            <person name="Singh A."/>
            <person name="Wilkins M.J."/>
            <person name="Karaoz U."/>
            <person name="Brodie E.L."/>
            <person name="Williams K.H."/>
            <person name="Hubbard S.S."/>
            <person name="Banfield J.F."/>
        </authorList>
    </citation>
    <scope>NUCLEOTIDE SEQUENCE [LARGE SCALE GENOMIC DNA]</scope>
</reference>
<dbReference type="UniPathway" id="UPA00219"/>
<dbReference type="NCBIfam" id="NF002378">
    <property type="entry name" value="PRK01372.1"/>
    <property type="match status" value="1"/>
</dbReference>
<dbReference type="NCBIfam" id="NF002528">
    <property type="entry name" value="PRK01966.1-4"/>
    <property type="match status" value="1"/>
</dbReference>
<evidence type="ECO:0000256" key="6">
    <source>
        <dbReference type="ARBA" id="ARBA00022840"/>
    </source>
</evidence>
<feature type="active site" evidence="11">
    <location>
        <position position="21"/>
    </location>
</feature>
<evidence type="ECO:0000313" key="15">
    <source>
        <dbReference type="EMBL" id="OGF27968.1"/>
    </source>
</evidence>
<dbReference type="Proteomes" id="UP000178367">
    <property type="component" value="Unassembled WGS sequence"/>
</dbReference>
<keyword evidence="12" id="KW-0464">Manganese</keyword>
<evidence type="ECO:0000256" key="9">
    <source>
        <dbReference type="ARBA" id="ARBA00023316"/>
    </source>
</evidence>
<evidence type="ECO:0000256" key="11">
    <source>
        <dbReference type="PIRSR" id="PIRSR039102-1"/>
    </source>
</evidence>
<protein>
    <recommendedName>
        <fullName evidence="10">D-alanine--D-alanine ligase</fullName>
        <ecNumber evidence="10">6.3.2.4</ecNumber>
    </recommendedName>
    <alternativeName>
        <fullName evidence="10">D-Ala-D-Ala ligase</fullName>
    </alternativeName>
    <alternativeName>
        <fullName evidence="10">D-alanylalanine synthetase</fullName>
    </alternativeName>
</protein>